<name>A0ABS2G5I1_FUSMR</name>
<organism evidence="1 2">
    <name type="scientific">Fusobacterium mortiferum</name>
    <dbReference type="NCBI Taxonomy" id="850"/>
    <lineage>
        <taxon>Bacteria</taxon>
        <taxon>Fusobacteriati</taxon>
        <taxon>Fusobacteriota</taxon>
        <taxon>Fusobacteriia</taxon>
        <taxon>Fusobacteriales</taxon>
        <taxon>Fusobacteriaceae</taxon>
        <taxon>Fusobacterium</taxon>
    </lineage>
</organism>
<dbReference type="RefSeq" id="WP_204716648.1">
    <property type="nucleotide sequence ID" value="NZ_JACJLT010000146.1"/>
</dbReference>
<reference evidence="1 2" key="1">
    <citation type="journal article" date="2021" name="Sci. Rep.">
        <title>The distribution of antibiotic resistance genes in chicken gut microbiota commensals.</title>
        <authorList>
            <person name="Juricova H."/>
            <person name="Matiasovicova J."/>
            <person name="Kubasova T."/>
            <person name="Cejkova D."/>
            <person name="Rychlik I."/>
        </authorList>
    </citation>
    <scope>NUCLEOTIDE SEQUENCE [LARGE SCALE GENOMIC DNA]</scope>
    <source>
        <strain evidence="1 2">An425</strain>
    </source>
</reference>
<dbReference type="EMBL" id="JACJLT010000146">
    <property type="protein sequence ID" value="MBM6875995.1"/>
    <property type="molecule type" value="Genomic_DNA"/>
</dbReference>
<dbReference type="Proteomes" id="UP000728968">
    <property type="component" value="Unassembled WGS sequence"/>
</dbReference>
<evidence type="ECO:0000313" key="2">
    <source>
        <dbReference type="Proteomes" id="UP000728968"/>
    </source>
</evidence>
<comment type="caution">
    <text evidence="1">The sequence shown here is derived from an EMBL/GenBank/DDBJ whole genome shotgun (WGS) entry which is preliminary data.</text>
</comment>
<sequence length="396" mass="43433">MSKFNEKTFNGEAFGKYVDRIPNLKRNELLKSRALKRNAQIAEAFSSQTGTGYAIIPFFGTLGGVPVNYDGKTDIKAETTDAYERGVVVTGRAKAWTEDDFSFDITGGVDFMDNVAAQVAEYWAGIDQETLLAVLQGIFSMTGADNLKFVNGHTLDISKEAFSKGYVSATTLNSAAQKACGDNKSKFSLIVMHSSVATNLENLKLLSYLKFTDKEGIERELNLATWNGRLVLVDDSMPVSLIDSLYVRCNSTDMGALKVTTAGEGLGEVALATVQEDISDIKENEYVQHIQNEAIYTSYLLGEGAIDYENIGAKVPSEMSRDPKTNGGQTTLYSRQRKVFAPYGISYTKTSQASLSPTDDELKNGTNWELVNNKSTSKKKYIDHKAIPIARIISRG</sequence>
<keyword evidence="2" id="KW-1185">Reference proteome</keyword>
<keyword evidence="1" id="KW-0167">Capsid protein</keyword>
<evidence type="ECO:0000313" key="1">
    <source>
        <dbReference type="EMBL" id="MBM6875995.1"/>
    </source>
</evidence>
<proteinExistence type="predicted"/>
<accession>A0ABS2G5I1</accession>
<keyword evidence="1" id="KW-0946">Virion</keyword>
<protein>
    <submittedName>
        <fullName evidence="1">Phage coat protein</fullName>
    </submittedName>
</protein>
<gene>
    <name evidence="1" type="ORF">H6A04_10115</name>
</gene>